<dbReference type="Proteomes" id="UP000199651">
    <property type="component" value="Unassembled WGS sequence"/>
</dbReference>
<protein>
    <submittedName>
        <fullName evidence="1">Uncharacterized protein</fullName>
    </submittedName>
</protein>
<evidence type="ECO:0000313" key="1">
    <source>
        <dbReference type="EMBL" id="SDO69641.1"/>
    </source>
</evidence>
<evidence type="ECO:0000313" key="2">
    <source>
        <dbReference type="Proteomes" id="UP000199651"/>
    </source>
</evidence>
<name>A0A1H0LNP5_9PSEU</name>
<sequence length="81" mass="8890">MINSPLTSSEGDELHGRRLVLTSIWVRLDDLFARPPDAPRHVIPTGLDLAGQVQGRLHGRFPSIDGDWLGYGHGLKLTVGH</sequence>
<organism evidence="1 2">
    <name type="scientific">Actinokineospora alba</name>
    <dbReference type="NCBI Taxonomy" id="504798"/>
    <lineage>
        <taxon>Bacteria</taxon>
        <taxon>Bacillati</taxon>
        <taxon>Actinomycetota</taxon>
        <taxon>Actinomycetes</taxon>
        <taxon>Pseudonocardiales</taxon>
        <taxon>Pseudonocardiaceae</taxon>
        <taxon>Actinokineospora</taxon>
    </lineage>
</organism>
<keyword evidence="2" id="KW-1185">Reference proteome</keyword>
<proteinExistence type="predicted"/>
<reference evidence="2" key="1">
    <citation type="submission" date="2016-10" db="EMBL/GenBank/DDBJ databases">
        <authorList>
            <person name="Varghese N."/>
            <person name="Submissions S."/>
        </authorList>
    </citation>
    <scope>NUCLEOTIDE SEQUENCE [LARGE SCALE GENOMIC DNA]</scope>
    <source>
        <strain evidence="2">IBRC-M 10655</strain>
    </source>
</reference>
<dbReference type="EMBL" id="FNJB01000004">
    <property type="protein sequence ID" value="SDO69641.1"/>
    <property type="molecule type" value="Genomic_DNA"/>
</dbReference>
<dbReference type="AlphaFoldDB" id="A0A1H0LNP5"/>
<accession>A0A1H0LNP5</accession>
<gene>
    <name evidence="1" type="ORF">SAMN05192558_104214</name>
</gene>